<keyword evidence="5" id="KW-0378">Hydrolase</keyword>
<dbReference type="PROSITE" id="PS50055">
    <property type="entry name" value="TYR_PHOSPHATASE_PTP"/>
    <property type="match status" value="1"/>
</dbReference>
<feature type="domain" description="Tyrosine-protein phosphatase" evidence="9">
    <location>
        <begin position="1"/>
        <end position="151"/>
    </location>
</feature>
<dbReference type="GO" id="GO:0019901">
    <property type="term" value="F:protein kinase binding"/>
    <property type="evidence" value="ECO:0007669"/>
    <property type="project" value="TreeGrafter"/>
</dbReference>
<dbReference type="Gene3D" id="3.90.190.10">
    <property type="entry name" value="Protein tyrosine phosphatase superfamily"/>
    <property type="match status" value="1"/>
</dbReference>
<comment type="similarity">
    <text evidence="2">Belongs to the protein-tyrosine phosphatase family. Non-receptor class 1 subfamily.</text>
</comment>
<dbReference type="InterPro" id="IPR016130">
    <property type="entry name" value="Tyr_Pase_AS"/>
</dbReference>
<keyword evidence="8" id="KW-0812">Transmembrane</keyword>
<dbReference type="PROSITE" id="PS00383">
    <property type="entry name" value="TYR_PHOSPHATASE_1"/>
    <property type="match status" value="1"/>
</dbReference>
<evidence type="ECO:0000256" key="2">
    <source>
        <dbReference type="ARBA" id="ARBA00009701"/>
    </source>
</evidence>
<reference evidence="11 12" key="1">
    <citation type="submission" date="2020-08" db="EMBL/GenBank/DDBJ databases">
        <authorList>
            <person name="Hejnol A."/>
        </authorList>
    </citation>
    <scope>NUCLEOTIDE SEQUENCE [LARGE SCALE GENOMIC DNA]</scope>
</reference>
<dbReference type="GO" id="GO:0005634">
    <property type="term" value="C:nucleus"/>
    <property type="evidence" value="ECO:0007669"/>
    <property type="project" value="TreeGrafter"/>
</dbReference>
<accession>A0A7I8VMG5</accession>
<evidence type="ECO:0000256" key="7">
    <source>
        <dbReference type="ARBA" id="ARBA00023136"/>
    </source>
</evidence>
<dbReference type="AlphaFoldDB" id="A0A7I8VMG5"/>
<evidence type="ECO:0000259" key="10">
    <source>
        <dbReference type="PROSITE" id="PS50056"/>
    </source>
</evidence>
<dbReference type="OrthoDB" id="9450131at2759"/>
<dbReference type="Pfam" id="PF00102">
    <property type="entry name" value="Y_phosphatase"/>
    <property type="match status" value="1"/>
</dbReference>
<dbReference type="GO" id="GO:0004726">
    <property type="term" value="F:non-membrane spanning protein tyrosine phosphatase activity"/>
    <property type="evidence" value="ECO:0007669"/>
    <property type="project" value="TreeGrafter"/>
</dbReference>
<dbReference type="SMART" id="SM00194">
    <property type="entry name" value="PTPc"/>
    <property type="match status" value="1"/>
</dbReference>
<feature type="transmembrane region" description="Helical" evidence="8">
    <location>
        <begin position="217"/>
        <end position="238"/>
    </location>
</feature>
<dbReference type="PROSITE" id="PS50056">
    <property type="entry name" value="TYR_PHOSPHATASE_2"/>
    <property type="match status" value="1"/>
</dbReference>
<proteinExistence type="inferred from homology"/>
<feature type="domain" description="Tyrosine specific protein phosphatases" evidence="10">
    <location>
        <begin position="62"/>
        <end position="142"/>
    </location>
</feature>
<evidence type="ECO:0000256" key="4">
    <source>
        <dbReference type="ARBA" id="ARBA00022553"/>
    </source>
</evidence>
<keyword evidence="4" id="KW-0597">Phosphoprotein</keyword>
<keyword evidence="7 8" id="KW-0472">Membrane</keyword>
<evidence type="ECO:0000313" key="11">
    <source>
        <dbReference type="EMBL" id="CAD5116663.1"/>
    </source>
</evidence>
<organism evidence="11 12">
    <name type="scientific">Dimorphilus gyrociliatus</name>
    <dbReference type="NCBI Taxonomy" id="2664684"/>
    <lineage>
        <taxon>Eukaryota</taxon>
        <taxon>Metazoa</taxon>
        <taxon>Spiralia</taxon>
        <taxon>Lophotrochozoa</taxon>
        <taxon>Annelida</taxon>
        <taxon>Polychaeta</taxon>
        <taxon>Polychaeta incertae sedis</taxon>
        <taxon>Dinophilidae</taxon>
        <taxon>Dimorphilus</taxon>
    </lineage>
</organism>
<evidence type="ECO:0000256" key="6">
    <source>
        <dbReference type="ARBA" id="ARBA00022912"/>
    </source>
</evidence>
<protein>
    <recommendedName>
        <fullName evidence="3">protein-tyrosine-phosphatase</fullName>
        <ecNumber evidence="3">3.1.3.48</ecNumber>
    </recommendedName>
</protein>
<dbReference type="InterPro" id="IPR003595">
    <property type="entry name" value="Tyr_Pase_cat"/>
</dbReference>
<gene>
    <name evidence="11" type="ORF">DGYR_LOCUS5266</name>
</gene>
<dbReference type="InterPro" id="IPR000387">
    <property type="entry name" value="Tyr_Pase_dom"/>
</dbReference>
<evidence type="ECO:0000313" key="12">
    <source>
        <dbReference type="Proteomes" id="UP000549394"/>
    </source>
</evidence>
<comment type="caution">
    <text evidence="11">The sequence shown here is derived from an EMBL/GenBank/DDBJ whole genome shotgun (WGS) entry which is preliminary data.</text>
</comment>
<dbReference type="GO" id="GO:0070373">
    <property type="term" value="P:negative regulation of ERK1 and ERK2 cascade"/>
    <property type="evidence" value="ECO:0007669"/>
    <property type="project" value="TreeGrafter"/>
</dbReference>
<dbReference type="PANTHER" id="PTHR46047">
    <property type="entry name" value="TYROSINE-PROTEIN PHOSPHATASE NON-RECEPTOR TYPE 61F"/>
    <property type="match status" value="1"/>
</dbReference>
<dbReference type="InterPro" id="IPR000242">
    <property type="entry name" value="PTP_cat"/>
</dbReference>
<dbReference type="InterPro" id="IPR029021">
    <property type="entry name" value="Prot-tyrosine_phosphatase-like"/>
</dbReference>
<keyword evidence="8" id="KW-1133">Transmembrane helix</keyword>
<dbReference type="EMBL" id="CAJFCJ010000006">
    <property type="protein sequence ID" value="CAD5116663.1"/>
    <property type="molecule type" value="Genomic_DNA"/>
</dbReference>
<evidence type="ECO:0000256" key="8">
    <source>
        <dbReference type="SAM" id="Phobius"/>
    </source>
</evidence>
<dbReference type="GO" id="GO:0046426">
    <property type="term" value="P:negative regulation of receptor signaling pathway via JAK-STAT"/>
    <property type="evidence" value="ECO:0007669"/>
    <property type="project" value="TreeGrafter"/>
</dbReference>
<dbReference type="GO" id="GO:0005737">
    <property type="term" value="C:cytoplasm"/>
    <property type="evidence" value="ECO:0007669"/>
    <property type="project" value="TreeGrafter"/>
</dbReference>
<dbReference type="EC" id="3.1.3.48" evidence="3"/>
<evidence type="ECO:0000259" key="9">
    <source>
        <dbReference type="PROSITE" id="PS50055"/>
    </source>
</evidence>
<dbReference type="SUPFAM" id="SSF52799">
    <property type="entry name" value="(Phosphotyrosine protein) phosphatases II"/>
    <property type="match status" value="1"/>
</dbReference>
<name>A0A7I8VMG5_9ANNE</name>
<dbReference type="InterPro" id="IPR051985">
    <property type="entry name" value="NR_tyrosine_phosphatase"/>
</dbReference>
<evidence type="ECO:0000256" key="1">
    <source>
        <dbReference type="ARBA" id="ARBA00004308"/>
    </source>
</evidence>
<dbReference type="PANTHER" id="PTHR46047:SF3">
    <property type="entry name" value="TYROSINE-PROTEIN PHOSPHATASE NON-RECEPTOR TYPE 61F"/>
    <property type="match status" value="1"/>
</dbReference>
<dbReference type="SMART" id="SM00404">
    <property type="entry name" value="PTPc_motif"/>
    <property type="match status" value="1"/>
</dbReference>
<keyword evidence="6" id="KW-0904">Protein phosphatase</keyword>
<sequence length="240" mass="27747">MLNKCRERNTQKCEEYWPKKRSQPKIFDDVDIQADLRSGEERIVRHFNYVAWPDFGVPESPEHFLRFLGKLRRCKAITQPETPPIVHCSAGVGRTGTLCLIDVCLEILENRKTEDPPLNVLQVLHNMRRYRPGLIQAYEQLAFSFTALSAAEKCQALDEEEEVVKTPVNIENDQEVDGNLTNSIRAKRQQRWIDTKRKIDEMKKNQENHNIKRRRRYVASLTIGGVVIAVAAIVFAVFSK</sequence>
<evidence type="ECO:0000256" key="5">
    <source>
        <dbReference type="ARBA" id="ARBA00022801"/>
    </source>
</evidence>
<dbReference type="Proteomes" id="UP000549394">
    <property type="component" value="Unassembled WGS sequence"/>
</dbReference>
<keyword evidence="12" id="KW-1185">Reference proteome</keyword>
<comment type="subcellular location">
    <subcellularLocation>
        <location evidence="1">Endomembrane system</location>
    </subcellularLocation>
</comment>
<evidence type="ECO:0000256" key="3">
    <source>
        <dbReference type="ARBA" id="ARBA00013064"/>
    </source>
</evidence>
<dbReference type="PRINTS" id="PR00700">
    <property type="entry name" value="PRTYPHPHTASE"/>
</dbReference>
<dbReference type="GO" id="GO:0012505">
    <property type="term" value="C:endomembrane system"/>
    <property type="evidence" value="ECO:0007669"/>
    <property type="project" value="UniProtKB-SubCell"/>
</dbReference>